<evidence type="ECO:0000259" key="4">
    <source>
        <dbReference type="Pfam" id="PF01011"/>
    </source>
</evidence>
<dbReference type="InterPro" id="IPR018391">
    <property type="entry name" value="PQQ_b-propeller_rpt"/>
</dbReference>
<dbReference type="AlphaFoldDB" id="A0A022R5K2"/>
<name>A0A022R5K2_ERYGU</name>
<dbReference type="Pfam" id="PF13360">
    <property type="entry name" value="PQQ_2"/>
    <property type="match status" value="1"/>
</dbReference>
<keyword evidence="7" id="KW-1185">Reference proteome</keyword>
<comment type="cofactor">
    <cofactor evidence="1">
        <name>pyrroloquinoline quinone</name>
        <dbReference type="ChEBI" id="CHEBI:58442"/>
    </cofactor>
</comment>
<gene>
    <name evidence="6" type="ORF">MIMGU_mgv1a026159mg</name>
</gene>
<dbReference type="PANTHER" id="PTHR32303:SF10">
    <property type="entry name" value="OUTER MEMBRANE PROTEIN ASSEMBLY FACTOR BAMB"/>
    <property type="match status" value="1"/>
</dbReference>
<evidence type="ECO:0000256" key="1">
    <source>
        <dbReference type="ARBA" id="ARBA00001931"/>
    </source>
</evidence>
<protein>
    <recommendedName>
        <fullName evidence="4 5">Pyrrolo-quinoline quinone repeat domain-containing protein</fullName>
    </recommendedName>
</protein>
<dbReference type="Gene3D" id="2.140.10.10">
    <property type="entry name" value="Quinoprotein alcohol dehydrogenase-like superfamily"/>
    <property type="match status" value="1"/>
</dbReference>
<accession>A0A022R5K2</accession>
<dbReference type="EMBL" id="KI630728">
    <property type="protein sequence ID" value="EYU34100.1"/>
    <property type="molecule type" value="Genomic_DNA"/>
</dbReference>
<dbReference type="GO" id="GO:0016491">
    <property type="term" value="F:oxidoreductase activity"/>
    <property type="evidence" value="ECO:0007669"/>
    <property type="project" value="UniProtKB-KW"/>
</dbReference>
<dbReference type="eggNOG" id="ENOG502QUFM">
    <property type="taxonomic scope" value="Eukaryota"/>
</dbReference>
<reference evidence="6 7" key="1">
    <citation type="journal article" date="2013" name="Proc. Natl. Acad. Sci. U.S.A.">
        <title>Fine-scale variation in meiotic recombination in Mimulus inferred from population shotgun sequencing.</title>
        <authorList>
            <person name="Hellsten U."/>
            <person name="Wright K.M."/>
            <person name="Jenkins J."/>
            <person name="Shu S."/>
            <person name="Yuan Y."/>
            <person name="Wessler S.R."/>
            <person name="Schmutz J."/>
            <person name="Willis J.H."/>
            <person name="Rokhsar D.S."/>
        </authorList>
    </citation>
    <scope>NUCLEOTIDE SEQUENCE [LARGE SCALE GENOMIC DNA]</scope>
    <source>
        <strain evidence="7">cv. DUN x IM62</strain>
    </source>
</reference>
<comment type="similarity">
    <text evidence="2">Belongs to the bacterial PQQ dehydrogenase family.</text>
</comment>
<dbReference type="SUPFAM" id="SSF50998">
    <property type="entry name" value="Quinoprotein alcohol dehydrogenase-like"/>
    <property type="match status" value="1"/>
</dbReference>
<evidence type="ECO:0000313" key="6">
    <source>
        <dbReference type="EMBL" id="EYU34100.1"/>
    </source>
</evidence>
<dbReference type="InterPro" id="IPR002372">
    <property type="entry name" value="PQQ_rpt_dom"/>
</dbReference>
<evidence type="ECO:0000259" key="5">
    <source>
        <dbReference type="Pfam" id="PF13360"/>
    </source>
</evidence>
<sequence>MTGNWLNHGGDIYNRRYAAGETRISPSTAYQLRLKWKFHAGNDITATPAIFGGVVYFPSWNGYIYAVRAVDGTLVWKKNLKALTGLNATVFFTNGTLVSRATPTVAGDKLIIGIYGPAYVIAVARATGQLVWKRQLDNHPAAIITMSGTYYAKYLYVGVSSLEETSSIENCCTFRGSLAKLDIQTGSVIWQTYMLPDNQRTTGGYAGAALWGSSPSIDAVRNHVYIATGNLYSAPPSVEECQERQNNQTVPTNPEECVGPEIHFDSVLALDLNSGRVEWYRQLGGYDVWLFACRDPSTPNCPPGPNPDADFGEAPMMLTVNFANATKVDIVAIVQKSGFAWALNRNNGNLVWSTEAGPGGTQGGGTWGAATDNRKVYTNIANTNKQNFTLLPSNNVTNGGGWVSMDAGTGRILWSTAVPHNATTNPVTIANGVLFAGSTYKTGPVYAINAASGEILWSFDTGGSVYGGFSVSKGCAYVGSGFRVNPTFTGGTSLFAFCIRN</sequence>
<dbReference type="Pfam" id="PF01011">
    <property type="entry name" value="PQQ"/>
    <property type="match status" value="1"/>
</dbReference>
<evidence type="ECO:0000256" key="2">
    <source>
        <dbReference type="ARBA" id="ARBA00008156"/>
    </source>
</evidence>
<dbReference type="SMART" id="SM00564">
    <property type="entry name" value="PQQ"/>
    <property type="match status" value="5"/>
</dbReference>
<dbReference type="PANTHER" id="PTHR32303">
    <property type="entry name" value="QUINOPROTEIN ALCOHOL DEHYDROGENASE (CYTOCHROME C)"/>
    <property type="match status" value="1"/>
</dbReference>
<keyword evidence="3" id="KW-0560">Oxidoreductase</keyword>
<proteinExistence type="inferred from homology"/>
<feature type="domain" description="Pyrrolo-quinoline quinone repeat" evidence="5">
    <location>
        <begin position="402"/>
        <end position="478"/>
    </location>
</feature>
<dbReference type="Proteomes" id="UP000030748">
    <property type="component" value="Unassembled WGS sequence"/>
</dbReference>
<organism evidence="6 7">
    <name type="scientific">Erythranthe guttata</name>
    <name type="common">Yellow monkey flower</name>
    <name type="synonym">Mimulus guttatus</name>
    <dbReference type="NCBI Taxonomy" id="4155"/>
    <lineage>
        <taxon>Eukaryota</taxon>
        <taxon>Viridiplantae</taxon>
        <taxon>Streptophyta</taxon>
        <taxon>Embryophyta</taxon>
        <taxon>Tracheophyta</taxon>
        <taxon>Spermatophyta</taxon>
        <taxon>Magnoliopsida</taxon>
        <taxon>eudicotyledons</taxon>
        <taxon>Gunneridae</taxon>
        <taxon>Pentapetalae</taxon>
        <taxon>asterids</taxon>
        <taxon>lamiids</taxon>
        <taxon>Lamiales</taxon>
        <taxon>Phrymaceae</taxon>
        <taxon>Erythranthe</taxon>
    </lineage>
</organism>
<evidence type="ECO:0000256" key="3">
    <source>
        <dbReference type="ARBA" id="ARBA00023002"/>
    </source>
</evidence>
<evidence type="ECO:0000313" key="7">
    <source>
        <dbReference type="Proteomes" id="UP000030748"/>
    </source>
</evidence>
<feature type="domain" description="Pyrrolo-quinoline quinone repeat" evidence="4">
    <location>
        <begin position="5"/>
        <end position="355"/>
    </location>
</feature>
<dbReference type="STRING" id="4155.A0A022R5K2"/>
<dbReference type="InterPro" id="IPR011047">
    <property type="entry name" value="Quinoprotein_ADH-like_sf"/>
</dbReference>